<keyword evidence="3" id="KW-1185">Reference proteome</keyword>
<dbReference type="Proteomes" id="UP001301958">
    <property type="component" value="Unassembled WGS sequence"/>
</dbReference>
<feature type="region of interest" description="Disordered" evidence="1">
    <location>
        <begin position="119"/>
        <end position="185"/>
    </location>
</feature>
<feature type="region of interest" description="Disordered" evidence="1">
    <location>
        <begin position="210"/>
        <end position="231"/>
    </location>
</feature>
<gene>
    <name evidence="2" type="ORF">QBC38DRAFT_454687</name>
</gene>
<proteinExistence type="predicted"/>
<organism evidence="2 3">
    <name type="scientific">Podospora fimiseda</name>
    <dbReference type="NCBI Taxonomy" id="252190"/>
    <lineage>
        <taxon>Eukaryota</taxon>
        <taxon>Fungi</taxon>
        <taxon>Dikarya</taxon>
        <taxon>Ascomycota</taxon>
        <taxon>Pezizomycotina</taxon>
        <taxon>Sordariomycetes</taxon>
        <taxon>Sordariomycetidae</taxon>
        <taxon>Sordariales</taxon>
        <taxon>Podosporaceae</taxon>
        <taxon>Podospora</taxon>
    </lineage>
</organism>
<reference evidence="2" key="1">
    <citation type="journal article" date="2023" name="Mol. Phylogenet. Evol.">
        <title>Genome-scale phylogeny and comparative genomics of the fungal order Sordariales.</title>
        <authorList>
            <person name="Hensen N."/>
            <person name="Bonometti L."/>
            <person name="Westerberg I."/>
            <person name="Brannstrom I.O."/>
            <person name="Guillou S."/>
            <person name="Cros-Aarteil S."/>
            <person name="Calhoun S."/>
            <person name="Haridas S."/>
            <person name="Kuo A."/>
            <person name="Mondo S."/>
            <person name="Pangilinan J."/>
            <person name="Riley R."/>
            <person name="LaButti K."/>
            <person name="Andreopoulos B."/>
            <person name="Lipzen A."/>
            <person name="Chen C."/>
            <person name="Yan M."/>
            <person name="Daum C."/>
            <person name="Ng V."/>
            <person name="Clum A."/>
            <person name="Steindorff A."/>
            <person name="Ohm R.A."/>
            <person name="Martin F."/>
            <person name="Silar P."/>
            <person name="Natvig D.O."/>
            <person name="Lalanne C."/>
            <person name="Gautier V."/>
            <person name="Ament-Velasquez S.L."/>
            <person name="Kruys A."/>
            <person name="Hutchinson M.I."/>
            <person name="Powell A.J."/>
            <person name="Barry K."/>
            <person name="Miller A.N."/>
            <person name="Grigoriev I.V."/>
            <person name="Debuchy R."/>
            <person name="Gladieux P."/>
            <person name="Hiltunen Thoren M."/>
            <person name="Johannesson H."/>
        </authorList>
    </citation>
    <scope>NUCLEOTIDE SEQUENCE</scope>
    <source>
        <strain evidence="2">CBS 990.96</strain>
    </source>
</reference>
<evidence type="ECO:0000313" key="2">
    <source>
        <dbReference type="EMBL" id="KAK4227970.1"/>
    </source>
</evidence>
<dbReference type="AlphaFoldDB" id="A0AAN7BR37"/>
<evidence type="ECO:0000313" key="3">
    <source>
        <dbReference type="Proteomes" id="UP001301958"/>
    </source>
</evidence>
<feature type="compositionally biased region" description="Basic and acidic residues" evidence="1">
    <location>
        <begin position="171"/>
        <end position="181"/>
    </location>
</feature>
<evidence type="ECO:0000256" key="1">
    <source>
        <dbReference type="SAM" id="MobiDB-lite"/>
    </source>
</evidence>
<sequence>MRSKQRVLKGEQQAREFLFGDYRTEYNNNKPIASVMMLGIDASPKDRQKLLGHDDDDTVGVFQDEAENVLRGTTESMLRLDRLASRVLGKEFYVLISRRPISHQAVNSETIALDSVQWPGKHQTGTGRGKNAALAVDGGENTDSNFVQTPTKPRSVLESSSASRRKAGIGSEKRDLEERSRGPFQSSQRDMCLHILVGEQPALACPLAEKKDKSKNAFAQREKDLVDKSTI</sequence>
<feature type="compositionally biased region" description="Polar residues" evidence="1">
    <location>
        <begin position="141"/>
        <end position="162"/>
    </location>
</feature>
<name>A0AAN7BR37_9PEZI</name>
<protein>
    <submittedName>
        <fullName evidence="2">Uncharacterized protein</fullName>
    </submittedName>
</protein>
<reference evidence="2" key="2">
    <citation type="submission" date="2023-05" db="EMBL/GenBank/DDBJ databases">
        <authorList>
            <consortium name="Lawrence Berkeley National Laboratory"/>
            <person name="Steindorff A."/>
            <person name="Hensen N."/>
            <person name="Bonometti L."/>
            <person name="Westerberg I."/>
            <person name="Brannstrom I.O."/>
            <person name="Guillou S."/>
            <person name="Cros-Aarteil S."/>
            <person name="Calhoun S."/>
            <person name="Haridas S."/>
            <person name="Kuo A."/>
            <person name="Mondo S."/>
            <person name="Pangilinan J."/>
            <person name="Riley R."/>
            <person name="Labutti K."/>
            <person name="Andreopoulos B."/>
            <person name="Lipzen A."/>
            <person name="Chen C."/>
            <person name="Yanf M."/>
            <person name="Daum C."/>
            <person name="Ng V."/>
            <person name="Clum A."/>
            <person name="Ohm R."/>
            <person name="Martin F."/>
            <person name="Silar P."/>
            <person name="Natvig D."/>
            <person name="Lalanne C."/>
            <person name="Gautier V."/>
            <person name="Ament-Velasquez S.L."/>
            <person name="Kruys A."/>
            <person name="Hutchinson M.I."/>
            <person name="Powell A.J."/>
            <person name="Barry K."/>
            <person name="Miller A.N."/>
            <person name="Grigoriev I.V."/>
            <person name="Debuchy R."/>
            <person name="Gladieux P."/>
            <person name="Thoren M.H."/>
            <person name="Johannesson H."/>
        </authorList>
    </citation>
    <scope>NUCLEOTIDE SEQUENCE</scope>
    <source>
        <strain evidence="2">CBS 990.96</strain>
    </source>
</reference>
<accession>A0AAN7BR37</accession>
<comment type="caution">
    <text evidence="2">The sequence shown here is derived from an EMBL/GenBank/DDBJ whole genome shotgun (WGS) entry which is preliminary data.</text>
</comment>
<dbReference type="EMBL" id="MU865324">
    <property type="protein sequence ID" value="KAK4227970.1"/>
    <property type="molecule type" value="Genomic_DNA"/>
</dbReference>